<dbReference type="OrthoDB" id="532500at2759"/>
<dbReference type="GO" id="GO:0006351">
    <property type="term" value="P:DNA-templated transcription"/>
    <property type="evidence" value="ECO:0007669"/>
    <property type="project" value="InterPro"/>
</dbReference>
<evidence type="ECO:0000256" key="1">
    <source>
        <dbReference type="ARBA" id="ARBA00004604"/>
    </source>
</evidence>
<proteinExistence type="inferred from homology"/>
<evidence type="ECO:0000256" key="3">
    <source>
        <dbReference type="ARBA" id="ARBA00022478"/>
    </source>
</evidence>
<feature type="region of interest" description="Disordered" evidence="6">
    <location>
        <begin position="222"/>
        <end position="245"/>
    </location>
</feature>
<dbReference type="FunCoup" id="A0A0D2AS94">
    <property type="interactions" value="660"/>
</dbReference>
<evidence type="ECO:0000313" key="7">
    <source>
        <dbReference type="EMBL" id="KIW09558.1"/>
    </source>
</evidence>
<keyword evidence="8" id="KW-1185">Reference proteome</keyword>
<evidence type="ECO:0000256" key="4">
    <source>
        <dbReference type="ARBA" id="ARBA00023163"/>
    </source>
</evidence>
<evidence type="ECO:0008006" key="9">
    <source>
        <dbReference type="Google" id="ProtNLM"/>
    </source>
</evidence>
<keyword evidence="3" id="KW-0240">DNA-directed RNA polymerase</keyword>
<dbReference type="STRING" id="253628.A0A0D2AS94"/>
<evidence type="ECO:0000313" key="8">
    <source>
        <dbReference type="Proteomes" id="UP000053259"/>
    </source>
</evidence>
<dbReference type="PANTHER" id="PTHR14440">
    <property type="entry name" value="DNA-DIRECTED RNA POLYMERASE I SUBUNIT RPA49"/>
    <property type="match status" value="1"/>
</dbReference>
<dbReference type="GeneID" id="27308404"/>
<comment type="similarity">
    <text evidence="2">Belongs to the eukaryotic RPA49/POLR1E RNA polymerase subunit family.</text>
</comment>
<name>A0A0D2AS94_9PEZI</name>
<dbReference type="Proteomes" id="UP000053259">
    <property type="component" value="Unassembled WGS sequence"/>
</dbReference>
<dbReference type="Pfam" id="PF06870">
    <property type="entry name" value="RNA_pol_I_A49"/>
    <property type="match status" value="1"/>
</dbReference>
<dbReference type="InterPro" id="IPR009668">
    <property type="entry name" value="RNA_pol-assoc_fac_A49-like"/>
</dbReference>
<evidence type="ECO:0000256" key="5">
    <source>
        <dbReference type="ARBA" id="ARBA00023242"/>
    </source>
</evidence>
<dbReference type="HOGENOM" id="CLU_034953_1_0_1"/>
<sequence length="451" mass="50760">MAKDNMTEQEKSKKRKRQNEAQGGSSKKAATGAQLRYASVKVKHVTPEENALGPIVAATPGISAPEGITFTPWRRTVVSKSTEKKRRQILLQSSQHGRLDFIAQEEQSGGPQGNMRHYIGVFDPSAGEFTITECHKVTLRSTLRQTQEELDDAEHRERQTYASMRITLGQEFGTKKAKKVIADQTVNAIAQSRPGETAPPVDAAQLAMLDTLNVKTDGMMTAEEREVESNKAKPRPDPNMEATKPKDAYPVTSLVSEDDLSLVQVRDWQASAKEGKNMKLPMRYVARRLQKVASSKDTNNLKLLKYLNIMLVWFMALDSNRSGKRIPQREKLKEKVDAPGAILESLRKKFSDGREMTKWHVDKFILHTCAIALHIDNFELDTIDLQEDLRLNPSTMQQYFQELGCRVSAPTAAQRDMWKINSKEAAAHRVAKLRLPLEFPKPRTGRSGRGR</sequence>
<evidence type="ECO:0000256" key="6">
    <source>
        <dbReference type="SAM" id="MobiDB-lite"/>
    </source>
</evidence>
<dbReference type="VEuPathDB" id="FungiDB:PV09_00431"/>
<evidence type="ECO:0000256" key="2">
    <source>
        <dbReference type="ARBA" id="ARBA00009430"/>
    </source>
</evidence>
<comment type="subcellular location">
    <subcellularLocation>
        <location evidence="1">Nucleus</location>
        <location evidence="1">Nucleolus</location>
    </subcellularLocation>
</comment>
<dbReference type="InParanoid" id="A0A0D2AS94"/>
<protein>
    <recommendedName>
        <fullName evidence="9">DNA-directed RNA polymerase I subunit RPA49</fullName>
    </recommendedName>
</protein>
<reference evidence="7 8" key="1">
    <citation type="submission" date="2015-01" db="EMBL/GenBank/DDBJ databases">
        <title>The Genome Sequence of Ochroconis gallopava CBS43764.</title>
        <authorList>
            <consortium name="The Broad Institute Genomics Platform"/>
            <person name="Cuomo C."/>
            <person name="de Hoog S."/>
            <person name="Gorbushina A."/>
            <person name="Stielow B."/>
            <person name="Teixiera M."/>
            <person name="Abouelleil A."/>
            <person name="Chapman S.B."/>
            <person name="Priest M."/>
            <person name="Young S.K."/>
            <person name="Wortman J."/>
            <person name="Nusbaum C."/>
            <person name="Birren B."/>
        </authorList>
    </citation>
    <scope>NUCLEOTIDE SEQUENCE [LARGE SCALE GENOMIC DNA]</scope>
    <source>
        <strain evidence="7 8">CBS 43764</strain>
    </source>
</reference>
<dbReference type="GO" id="GO:0000428">
    <property type="term" value="C:DNA-directed RNA polymerase complex"/>
    <property type="evidence" value="ECO:0007669"/>
    <property type="project" value="UniProtKB-KW"/>
</dbReference>
<gene>
    <name evidence="7" type="ORF">PV09_00431</name>
</gene>
<dbReference type="RefSeq" id="XP_016219427.1">
    <property type="nucleotide sequence ID" value="XM_016353170.1"/>
</dbReference>
<keyword evidence="4" id="KW-0804">Transcription</keyword>
<dbReference type="AlphaFoldDB" id="A0A0D2AS94"/>
<accession>A0A0D2AS94</accession>
<dbReference type="GO" id="GO:0005730">
    <property type="term" value="C:nucleolus"/>
    <property type="evidence" value="ECO:0007669"/>
    <property type="project" value="UniProtKB-SubCell"/>
</dbReference>
<dbReference type="EMBL" id="KN847529">
    <property type="protein sequence ID" value="KIW09558.1"/>
    <property type="molecule type" value="Genomic_DNA"/>
</dbReference>
<feature type="region of interest" description="Disordered" evidence="6">
    <location>
        <begin position="1"/>
        <end position="34"/>
    </location>
</feature>
<organism evidence="7 8">
    <name type="scientific">Verruconis gallopava</name>
    <dbReference type="NCBI Taxonomy" id="253628"/>
    <lineage>
        <taxon>Eukaryota</taxon>
        <taxon>Fungi</taxon>
        <taxon>Dikarya</taxon>
        <taxon>Ascomycota</taxon>
        <taxon>Pezizomycotina</taxon>
        <taxon>Dothideomycetes</taxon>
        <taxon>Pleosporomycetidae</taxon>
        <taxon>Venturiales</taxon>
        <taxon>Sympoventuriaceae</taxon>
        <taxon>Verruconis</taxon>
    </lineage>
</organism>
<dbReference type="GO" id="GO:0003677">
    <property type="term" value="F:DNA binding"/>
    <property type="evidence" value="ECO:0007669"/>
    <property type="project" value="InterPro"/>
</dbReference>
<keyword evidence="5" id="KW-0539">Nucleus</keyword>
<feature type="compositionally biased region" description="Basic and acidic residues" evidence="6">
    <location>
        <begin position="1"/>
        <end position="11"/>
    </location>
</feature>